<evidence type="ECO:0000256" key="4">
    <source>
        <dbReference type="ARBA" id="ARBA00022490"/>
    </source>
</evidence>
<dbReference type="GO" id="GO:0071028">
    <property type="term" value="P:nuclear mRNA surveillance"/>
    <property type="evidence" value="ECO:0007669"/>
    <property type="project" value="TreeGrafter"/>
</dbReference>
<dbReference type="Proteomes" id="UP000053144">
    <property type="component" value="Unassembled WGS sequence"/>
</dbReference>
<evidence type="ECO:0000256" key="6">
    <source>
        <dbReference type="ARBA" id="ARBA00022835"/>
    </source>
</evidence>
<dbReference type="AlphaFoldDB" id="A0A0L9T9R0"/>
<feature type="domain" description="Exoribonuclease phosphorolytic" evidence="11">
    <location>
        <begin position="227"/>
        <end position="276"/>
    </location>
</feature>
<evidence type="ECO:0000259" key="10">
    <source>
        <dbReference type="Pfam" id="PF01138"/>
    </source>
</evidence>
<dbReference type="Gene3D" id="3.30.230.70">
    <property type="entry name" value="GHMP Kinase, N-terminal domain"/>
    <property type="match status" value="1"/>
</dbReference>
<keyword evidence="7" id="KW-0694">RNA-binding</keyword>
<evidence type="ECO:0000256" key="5">
    <source>
        <dbReference type="ARBA" id="ARBA00022552"/>
    </source>
</evidence>
<dbReference type="InterPro" id="IPR033196">
    <property type="entry name" value="Rrp43"/>
</dbReference>
<dbReference type="CDD" id="cd11369">
    <property type="entry name" value="RNase_PH_RRP43"/>
    <property type="match status" value="1"/>
</dbReference>
<name>A0A0L9T9R0_PHAAN</name>
<comment type="similarity">
    <text evidence="3">Belongs to the RNase PH family.</text>
</comment>
<evidence type="ECO:0000256" key="1">
    <source>
        <dbReference type="ARBA" id="ARBA00004496"/>
    </source>
</evidence>
<dbReference type="Pfam" id="PF01138">
    <property type="entry name" value="RNase_PH"/>
    <property type="match status" value="1"/>
</dbReference>
<dbReference type="GO" id="GO:0071038">
    <property type="term" value="P:TRAMP-dependent tRNA surveillance pathway"/>
    <property type="evidence" value="ECO:0007669"/>
    <property type="project" value="TreeGrafter"/>
</dbReference>
<reference evidence="13" key="1">
    <citation type="journal article" date="2015" name="Proc. Natl. Acad. Sci. U.S.A.">
        <title>Genome sequencing of adzuki bean (Vigna angularis) provides insight into high starch and low fat accumulation and domestication.</title>
        <authorList>
            <person name="Yang K."/>
            <person name="Tian Z."/>
            <person name="Chen C."/>
            <person name="Luo L."/>
            <person name="Zhao B."/>
            <person name="Wang Z."/>
            <person name="Yu L."/>
            <person name="Li Y."/>
            <person name="Sun Y."/>
            <person name="Li W."/>
            <person name="Chen Y."/>
            <person name="Li Y."/>
            <person name="Zhang Y."/>
            <person name="Ai D."/>
            <person name="Zhao J."/>
            <person name="Shang C."/>
            <person name="Ma Y."/>
            <person name="Wu B."/>
            <person name="Wang M."/>
            <person name="Gao L."/>
            <person name="Sun D."/>
            <person name="Zhang P."/>
            <person name="Guo F."/>
            <person name="Wang W."/>
            <person name="Li Y."/>
            <person name="Wang J."/>
            <person name="Varshney R.K."/>
            <person name="Wang J."/>
            <person name="Ling H.Q."/>
            <person name="Wan P."/>
        </authorList>
    </citation>
    <scope>NUCLEOTIDE SEQUENCE</scope>
    <source>
        <strain evidence="13">cv. Jingnong 6</strain>
    </source>
</reference>
<dbReference type="SUPFAM" id="SSF55666">
    <property type="entry name" value="Ribonuclease PH domain 2-like"/>
    <property type="match status" value="1"/>
</dbReference>
<dbReference type="InterPro" id="IPR027408">
    <property type="entry name" value="PNPase/RNase_PH_dom_sf"/>
</dbReference>
<dbReference type="GO" id="GO:0000177">
    <property type="term" value="C:cytoplasmic exosome (RNase complex)"/>
    <property type="evidence" value="ECO:0007669"/>
    <property type="project" value="TreeGrafter"/>
</dbReference>
<dbReference type="Pfam" id="PF03725">
    <property type="entry name" value="RNase_PH_C"/>
    <property type="match status" value="1"/>
</dbReference>
<dbReference type="GO" id="GO:0016075">
    <property type="term" value="P:rRNA catabolic process"/>
    <property type="evidence" value="ECO:0007669"/>
    <property type="project" value="TreeGrafter"/>
</dbReference>
<dbReference type="Gramene" id="KOM27350">
    <property type="protein sequence ID" value="KOM27350"/>
    <property type="gene ID" value="LR48_Vigan406s016000"/>
</dbReference>
<evidence type="ECO:0000256" key="2">
    <source>
        <dbReference type="ARBA" id="ARBA00004604"/>
    </source>
</evidence>
<evidence type="ECO:0000313" key="13">
    <source>
        <dbReference type="Proteomes" id="UP000053144"/>
    </source>
</evidence>
<dbReference type="PANTHER" id="PTHR11097">
    <property type="entry name" value="EXOSOME COMPLEX EXONUCLEASE RIBOSOMAL RNA PROCESSING PROTEIN"/>
    <property type="match status" value="1"/>
</dbReference>
<dbReference type="GO" id="GO:0034473">
    <property type="term" value="P:U1 snRNA 3'-end processing"/>
    <property type="evidence" value="ECO:0007669"/>
    <property type="project" value="TreeGrafter"/>
</dbReference>
<dbReference type="GO" id="GO:0000467">
    <property type="term" value="P:exonucleolytic trimming to generate mature 3'-end of 5.8S rRNA from tricistronic rRNA transcript (SSU-rRNA, 5.8S rRNA, LSU-rRNA)"/>
    <property type="evidence" value="ECO:0007669"/>
    <property type="project" value="TreeGrafter"/>
</dbReference>
<dbReference type="GO" id="GO:0071035">
    <property type="term" value="P:nuclear polyadenylation-dependent rRNA catabolic process"/>
    <property type="evidence" value="ECO:0007669"/>
    <property type="project" value="TreeGrafter"/>
</dbReference>
<dbReference type="FunFam" id="3.30.230.70:FF:000018">
    <property type="entry name" value="Exosome complex exonuclease RRP43"/>
    <property type="match status" value="1"/>
</dbReference>
<dbReference type="PANTHER" id="PTHR11097:SF9">
    <property type="entry name" value="EXOSOME COMPLEX COMPONENT RRP43"/>
    <property type="match status" value="1"/>
</dbReference>
<feature type="domain" description="Exoribonuclease phosphorolytic" evidence="10">
    <location>
        <begin position="46"/>
        <end position="188"/>
    </location>
</feature>
<evidence type="ECO:0000256" key="7">
    <source>
        <dbReference type="ARBA" id="ARBA00022884"/>
    </source>
</evidence>
<dbReference type="STRING" id="3914.A0A0L9T9R0"/>
<dbReference type="EMBL" id="KQ258371">
    <property type="protein sequence ID" value="KOM27350.1"/>
    <property type="molecule type" value="Genomic_DNA"/>
</dbReference>
<evidence type="ECO:0000313" key="12">
    <source>
        <dbReference type="EMBL" id="KOM27350.1"/>
    </source>
</evidence>
<keyword evidence="6" id="KW-0271">Exosome</keyword>
<dbReference type="GO" id="GO:0034476">
    <property type="term" value="P:U5 snRNA 3'-end processing"/>
    <property type="evidence" value="ECO:0007669"/>
    <property type="project" value="TreeGrafter"/>
</dbReference>
<keyword evidence="5" id="KW-0698">rRNA processing</keyword>
<proteinExistence type="inferred from homology"/>
<gene>
    <name evidence="12" type="ORF">LR48_Vigan406s016000</name>
</gene>
<accession>A0A0L9T9R0</accession>
<protein>
    <recommendedName>
        <fullName evidence="9">Ribosomal RNA-processing protein 43</fullName>
    </recommendedName>
</protein>
<dbReference type="GO" id="GO:0005730">
    <property type="term" value="C:nucleolus"/>
    <property type="evidence" value="ECO:0007669"/>
    <property type="project" value="UniProtKB-SubCell"/>
</dbReference>
<organism evidence="12 13">
    <name type="scientific">Phaseolus angularis</name>
    <name type="common">Azuki bean</name>
    <name type="synonym">Vigna angularis</name>
    <dbReference type="NCBI Taxonomy" id="3914"/>
    <lineage>
        <taxon>Eukaryota</taxon>
        <taxon>Viridiplantae</taxon>
        <taxon>Streptophyta</taxon>
        <taxon>Embryophyta</taxon>
        <taxon>Tracheophyta</taxon>
        <taxon>Spermatophyta</taxon>
        <taxon>Magnoliopsida</taxon>
        <taxon>eudicotyledons</taxon>
        <taxon>Gunneridae</taxon>
        <taxon>Pentapetalae</taxon>
        <taxon>rosids</taxon>
        <taxon>fabids</taxon>
        <taxon>Fabales</taxon>
        <taxon>Fabaceae</taxon>
        <taxon>Papilionoideae</taxon>
        <taxon>50 kb inversion clade</taxon>
        <taxon>NPAAA clade</taxon>
        <taxon>indigoferoid/millettioid clade</taxon>
        <taxon>Phaseoleae</taxon>
        <taxon>Vigna</taxon>
    </lineage>
</organism>
<dbReference type="GO" id="GO:0035925">
    <property type="term" value="F:mRNA 3'-UTR AU-rich region binding"/>
    <property type="evidence" value="ECO:0007669"/>
    <property type="project" value="TreeGrafter"/>
</dbReference>
<evidence type="ECO:0000256" key="9">
    <source>
        <dbReference type="ARBA" id="ARBA00030617"/>
    </source>
</evidence>
<dbReference type="GO" id="GO:0034475">
    <property type="term" value="P:U4 snRNA 3'-end processing"/>
    <property type="evidence" value="ECO:0007669"/>
    <property type="project" value="TreeGrafter"/>
</dbReference>
<evidence type="ECO:0000256" key="3">
    <source>
        <dbReference type="ARBA" id="ARBA00006678"/>
    </source>
</evidence>
<dbReference type="OMA" id="EIKAFWV"/>
<dbReference type="InterPro" id="IPR015847">
    <property type="entry name" value="ExoRNase_PH_dom2"/>
</dbReference>
<dbReference type="SUPFAM" id="SSF54211">
    <property type="entry name" value="Ribosomal protein S5 domain 2-like"/>
    <property type="match status" value="1"/>
</dbReference>
<evidence type="ECO:0000259" key="11">
    <source>
        <dbReference type="Pfam" id="PF03725"/>
    </source>
</evidence>
<keyword evidence="8" id="KW-0539">Nucleus</keyword>
<dbReference type="InterPro" id="IPR036345">
    <property type="entry name" value="ExoRNase_PH_dom2_sf"/>
</dbReference>
<dbReference type="InterPro" id="IPR001247">
    <property type="entry name" value="ExoRNase_PH_dom1"/>
</dbReference>
<dbReference type="GO" id="GO:0000176">
    <property type="term" value="C:nuclear exosome (RNase complex)"/>
    <property type="evidence" value="ECO:0007669"/>
    <property type="project" value="TreeGrafter"/>
</dbReference>
<comment type="subcellular location">
    <subcellularLocation>
        <location evidence="1">Cytoplasm</location>
    </subcellularLocation>
    <subcellularLocation>
        <location evidence="2">Nucleus</location>
        <location evidence="2">Nucleolus</location>
    </subcellularLocation>
</comment>
<sequence>MGLPNASEDLSSEMEVDAFRRLFPLRYFERHLAESIRPDGRPLGKSRETSIFLGAVSTANGSALVKIGSTTMLTAIKMEVMTPSLESPDEGCLAVDFFMPPICSPIVRPGRPAEASPVVSKQLSDTILRHVLIFFLTFSRMIDLKELSLVSGKAAWMTYLDIYCLDADGALFDAALLSAVAALSHLRIHAVAMNDDGKIVLVSDEDGQNQAQELVNKEKRKLTLRSIPFSLTCILHKNYIMADPTAEEESIFETHLTIVLDTSGQLISLYKPGGSVLAYTSAIQVSLLIFLRN</sequence>
<keyword evidence="4" id="KW-0963">Cytoplasm</keyword>
<dbReference type="InterPro" id="IPR020568">
    <property type="entry name" value="Ribosomal_Su5_D2-typ_SF"/>
</dbReference>
<evidence type="ECO:0000256" key="8">
    <source>
        <dbReference type="ARBA" id="ARBA00023242"/>
    </source>
</evidence>
<dbReference type="InterPro" id="IPR050590">
    <property type="entry name" value="Exosome_comp_Rrp42_subfam"/>
</dbReference>